<evidence type="ECO:0000256" key="1">
    <source>
        <dbReference type="ARBA" id="ARBA00022793"/>
    </source>
</evidence>
<comment type="similarity">
    <text evidence="3 4">In the C-terminal section; belongs to the PPC synthetase family.</text>
</comment>
<feature type="binding site" evidence="3">
    <location>
        <position position="339"/>
    </location>
    <ligand>
        <name>CTP</name>
        <dbReference type="ChEBI" id="CHEBI:37563"/>
    </ligand>
</feature>
<dbReference type="GO" id="GO:0015941">
    <property type="term" value="P:pantothenate catabolic process"/>
    <property type="evidence" value="ECO:0007669"/>
    <property type="project" value="InterPro"/>
</dbReference>
<comment type="cofactor">
    <cofactor evidence="3">
        <name>Mg(2+)</name>
        <dbReference type="ChEBI" id="CHEBI:18420"/>
    </cofactor>
</comment>
<evidence type="ECO:0000259" key="5">
    <source>
        <dbReference type="Pfam" id="PF02441"/>
    </source>
</evidence>
<reference evidence="7 8" key="1">
    <citation type="journal article" date="2023" name="Microbiol. Spectr.">
        <title>Symbiosis of Carpenter Bees with Uncharacterized Lactic Acid Bacteria Showing NAD Auxotrophy.</title>
        <authorList>
            <person name="Kawasaki S."/>
            <person name="Ozawa K."/>
            <person name="Mori T."/>
            <person name="Yamamoto A."/>
            <person name="Ito M."/>
            <person name="Ohkuma M."/>
            <person name="Sakamoto M."/>
            <person name="Matsutani M."/>
        </authorList>
    </citation>
    <scope>NUCLEOTIDE SEQUENCE [LARGE SCALE GENOMIC DNA]</scope>
    <source>
        <strain evidence="7 8">KimC2</strain>
    </source>
</reference>
<keyword evidence="3" id="KW-0511">Multifunctional enzyme</keyword>
<dbReference type="Pfam" id="PF02441">
    <property type="entry name" value="Flavoprotein"/>
    <property type="match status" value="1"/>
</dbReference>
<sequence length="406" mass="44266">MLEGKNITLYVTGSIAAYKALILTRFLMKRKANVRVVMTTSAQKFVTPLSFQTLSKNSVLTDQNSGSNFSKIDHIELAQWTDLAIIAPITADFIGKIANGLADDFASSSLLATSAPKIIAPAMNDQMWTNSAVQRNIKILQDDGIRIINPGTGFLAEGYEGTGRMAEPDEIINSIESMFVEHSILEGKKVIVTAGGTRERIDPVRFIGNDSSGKMGYSIAKAFYELGADVTLISGPTKLDPLVGINIVPVTNVKQLKEEVELGFKSCDILVMAAAVADFKPVKTSKQKIKKDPRNDLWEIKLEKTPDILKSIAKIKSTNQIIVGFAAETENIIINATKKLMDKSLDLVVANDVSKPGVGFNGDTNQVTFITKDSKPETTALLSKKEIAELVVKRVENLMNDRKSSK</sequence>
<dbReference type="InterPro" id="IPR036551">
    <property type="entry name" value="Flavin_trans-like"/>
</dbReference>
<evidence type="ECO:0000256" key="4">
    <source>
        <dbReference type="RuleBase" id="RU364078"/>
    </source>
</evidence>
<evidence type="ECO:0000256" key="2">
    <source>
        <dbReference type="ARBA" id="ARBA00023239"/>
    </source>
</evidence>
<evidence type="ECO:0000256" key="3">
    <source>
        <dbReference type="HAMAP-Rule" id="MF_02225"/>
    </source>
</evidence>
<comment type="catalytic activity">
    <reaction evidence="3 4">
        <text>N-[(R)-4-phosphopantothenoyl]-L-cysteine + H(+) = (R)-4'-phosphopantetheine + CO2</text>
        <dbReference type="Rhea" id="RHEA:16793"/>
        <dbReference type="ChEBI" id="CHEBI:15378"/>
        <dbReference type="ChEBI" id="CHEBI:16526"/>
        <dbReference type="ChEBI" id="CHEBI:59458"/>
        <dbReference type="ChEBI" id="CHEBI:61723"/>
        <dbReference type="EC" id="4.1.1.36"/>
    </reaction>
</comment>
<feature type="region of interest" description="Phosphopantothenate--cysteine ligase" evidence="3">
    <location>
        <begin position="190"/>
        <end position="406"/>
    </location>
</feature>
<dbReference type="KEGG" id="xak:KIMC2_01300"/>
<feature type="domain" description="DNA/pantothenate metabolism flavoprotein C-terminal" evidence="6">
    <location>
        <begin position="185"/>
        <end position="397"/>
    </location>
</feature>
<keyword evidence="3 4" id="KW-0288">FMN</keyword>
<dbReference type="EMBL" id="AP026801">
    <property type="protein sequence ID" value="BDR55568.1"/>
    <property type="molecule type" value="Genomic_DNA"/>
</dbReference>
<dbReference type="EC" id="6.3.2.5" evidence="3"/>
<comment type="cofactor">
    <cofactor evidence="3">
        <name>FMN</name>
        <dbReference type="ChEBI" id="CHEBI:58210"/>
    </cofactor>
    <text evidence="3">Binds 1 FMN per subunit.</text>
</comment>
<dbReference type="SUPFAM" id="SSF52507">
    <property type="entry name" value="Homo-oligomeric flavin-containing Cys decarboxylases, HFCD"/>
    <property type="match status" value="1"/>
</dbReference>
<keyword evidence="1 3" id="KW-0210">Decarboxylase</keyword>
<dbReference type="HAMAP" id="MF_02225">
    <property type="entry name" value="CoaBC"/>
    <property type="match status" value="1"/>
</dbReference>
<comment type="caution">
    <text evidence="3">Lacks conserved residue(s) required for the propagation of feature annotation.</text>
</comment>
<evidence type="ECO:0000313" key="8">
    <source>
        <dbReference type="Proteomes" id="UP001321804"/>
    </source>
</evidence>
<dbReference type="GO" id="GO:0010181">
    <property type="term" value="F:FMN binding"/>
    <property type="evidence" value="ECO:0007669"/>
    <property type="project" value="UniProtKB-UniRule"/>
</dbReference>
<dbReference type="Proteomes" id="UP001321804">
    <property type="component" value="Chromosome"/>
</dbReference>
<dbReference type="Pfam" id="PF04127">
    <property type="entry name" value="DFP"/>
    <property type="match status" value="1"/>
</dbReference>
<feature type="binding site" evidence="3">
    <location>
        <begin position="306"/>
        <end position="309"/>
    </location>
    <ligand>
        <name>CTP</name>
        <dbReference type="ChEBI" id="CHEBI:37563"/>
    </ligand>
</feature>
<dbReference type="EC" id="4.1.1.36" evidence="3"/>
<keyword evidence="2 3" id="KW-0456">Lyase</keyword>
<accession>A0AAU9DL95</accession>
<feature type="binding site" evidence="3">
    <location>
        <position position="343"/>
    </location>
    <ligand>
        <name>CTP</name>
        <dbReference type="ChEBI" id="CHEBI:37563"/>
    </ligand>
</feature>
<dbReference type="Gene3D" id="3.40.50.1950">
    <property type="entry name" value="Flavin prenyltransferase-like"/>
    <property type="match status" value="1"/>
</dbReference>
<dbReference type="InterPro" id="IPR003382">
    <property type="entry name" value="Flavoprotein"/>
</dbReference>
<dbReference type="InterPro" id="IPR035929">
    <property type="entry name" value="CoaB-like_sf"/>
</dbReference>
<comment type="catalytic activity">
    <reaction evidence="3 4">
        <text>(R)-4'-phosphopantothenate + L-cysteine + CTP = N-[(R)-4-phosphopantothenoyl]-L-cysteine + CMP + diphosphate + H(+)</text>
        <dbReference type="Rhea" id="RHEA:19397"/>
        <dbReference type="ChEBI" id="CHEBI:10986"/>
        <dbReference type="ChEBI" id="CHEBI:15378"/>
        <dbReference type="ChEBI" id="CHEBI:33019"/>
        <dbReference type="ChEBI" id="CHEBI:35235"/>
        <dbReference type="ChEBI" id="CHEBI:37563"/>
        <dbReference type="ChEBI" id="CHEBI:59458"/>
        <dbReference type="ChEBI" id="CHEBI:60377"/>
        <dbReference type="EC" id="6.3.2.5"/>
    </reaction>
</comment>
<dbReference type="NCBIfam" id="TIGR00521">
    <property type="entry name" value="coaBC_dfp"/>
    <property type="match status" value="1"/>
</dbReference>
<keyword evidence="3" id="KW-0460">Magnesium</keyword>
<feature type="binding site" evidence="3">
    <location>
        <position position="325"/>
    </location>
    <ligand>
        <name>CTP</name>
        <dbReference type="ChEBI" id="CHEBI:37563"/>
    </ligand>
</feature>
<comment type="pathway">
    <text evidence="3 4">Cofactor biosynthesis; coenzyme A biosynthesis; CoA from (R)-pantothenate: step 2/5.</text>
</comment>
<feature type="region of interest" description="Phosphopantothenoylcysteine decarboxylase" evidence="3">
    <location>
        <begin position="1"/>
        <end position="189"/>
    </location>
</feature>
<dbReference type="GO" id="GO:0004633">
    <property type="term" value="F:phosphopantothenoylcysteine decarboxylase activity"/>
    <property type="evidence" value="ECO:0007669"/>
    <property type="project" value="UniProtKB-UniRule"/>
</dbReference>
<dbReference type="InterPro" id="IPR007085">
    <property type="entry name" value="DNA/pantothenate-metab_flavo_C"/>
</dbReference>
<feature type="binding site" evidence="3">
    <location>
        <position position="278"/>
    </location>
    <ligand>
        <name>CTP</name>
        <dbReference type="ChEBI" id="CHEBI:37563"/>
    </ligand>
</feature>
<comment type="pathway">
    <text evidence="3 4">Cofactor biosynthesis; coenzyme A biosynthesis; CoA from (R)-pantothenate: step 3/5.</text>
</comment>
<name>A0AAU9DL95_9LACO</name>
<dbReference type="Gene3D" id="3.40.50.10300">
    <property type="entry name" value="CoaB-like"/>
    <property type="match status" value="1"/>
</dbReference>
<dbReference type="GO" id="GO:0046872">
    <property type="term" value="F:metal ion binding"/>
    <property type="evidence" value="ECO:0007669"/>
    <property type="project" value="UniProtKB-KW"/>
</dbReference>
<organism evidence="7 8">
    <name type="scientific">Xylocopilactobacillus apis</name>
    <dbReference type="NCBI Taxonomy" id="2932183"/>
    <lineage>
        <taxon>Bacteria</taxon>
        <taxon>Bacillati</taxon>
        <taxon>Bacillota</taxon>
        <taxon>Bacilli</taxon>
        <taxon>Lactobacillales</taxon>
        <taxon>Lactobacillaceae</taxon>
        <taxon>Xylocopilactobacillus</taxon>
    </lineage>
</organism>
<comment type="function">
    <text evidence="4">Catalyzes two steps in the biosynthesis of coenzyme A. In the first step cysteine is conjugated to 4'-phosphopantothenate to form 4-phosphopantothenoylcysteine, in the latter compound is decarboxylated to form 4'-phosphopantotheine.</text>
</comment>
<dbReference type="PANTHER" id="PTHR14359">
    <property type="entry name" value="HOMO-OLIGOMERIC FLAVIN CONTAINING CYS DECARBOXYLASE FAMILY"/>
    <property type="match status" value="1"/>
</dbReference>
<keyword evidence="3 4" id="KW-0285">Flavoprotein</keyword>
<dbReference type="SUPFAM" id="SSF102645">
    <property type="entry name" value="CoaB-like"/>
    <property type="match status" value="1"/>
</dbReference>
<keyword evidence="3" id="KW-0479">Metal-binding</keyword>
<dbReference type="GO" id="GO:0071513">
    <property type="term" value="C:phosphopantothenoylcysteine decarboxylase complex"/>
    <property type="evidence" value="ECO:0007669"/>
    <property type="project" value="TreeGrafter"/>
</dbReference>
<gene>
    <name evidence="3 7" type="primary">coaBC</name>
    <name evidence="7" type="ORF">KIMC2_01300</name>
</gene>
<keyword evidence="3 4" id="KW-0436">Ligase</keyword>
<keyword evidence="8" id="KW-1185">Reference proteome</keyword>
<dbReference type="GO" id="GO:0004632">
    <property type="term" value="F:phosphopantothenate--cysteine ligase activity"/>
    <property type="evidence" value="ECO:0007669"/>
    <property type="project" value="UniProtKB-UniRule"/>
</dbReference>
<comment type="function">
    <text evidence="3">Catalyzes two sequential steps in the biosynthesis of coenzyme A. In the first step cysteine is conjugated to 4'-phosphopantothenate to form 4-phosphopantothenoylcysteine. In the second step the latter compound is decarboxylated to form 4'-phosphopantotheine.</text>
</comment>
<proteinExistence type="inferred from homology"/>
<dbReference type="InterPro" id="IPR005252">
    <property type="entry name" value="CoaBC"/>
</dbReference>
<dbReference type="GO" id="GO:0015937">
    <property type="term" value="P:coenzyme A biosynthetic process"/>
    <property type="evidence" value="ECO:0007669"/>
    <property type="project" value="UniProtKB-UniRule"/>
</dbReference>
<dbReference type="RefSeq" id="WP_317697004.1">
    <property type="nucleotide sequence ID" value="NZ_AP026801.1"/>
</dbReference>
<evidence type="ECO:0000259" key="6">
    <source>
        <dbReference type="Pfam" id="PF04127"/>
    </source>
</evidence>
<protein>
    <recommendedName>
        <fullName evidence="3">Coenzyme A biosynthesis bifunctional protein CoaBC</fullName>
    </recommendedName>
    <alternativeName>
        <fullName evidence="3">DNA/pantothenate metabolism flavoprotein</fullName>
    </alternativeName>
    <alternativeName>
        <fullName evidence="3">Phosphopantothenoylcysteine synthetase/decarboxylase</fullName>
        <shortName evidence="3">PPCS-PPCDC</shortName>
    </alternativeName>
    <domain>
        <recommendedName>
            <fullName evidence="3">Phosphopantothenoylcysteine decarboxylase</fullName>
            <shortName evidence="3">PPC decarboxylase</shortName>
            <shortName evidence="3">PPC-DC</shortName>
            <ecNumber evidence="3">4.1.1.36</ecNumber>
        </recommendedName>
        <alternativeName>
            <fullName evidence="3">CoaC</fullName>
        </alternativeName>
    </domain>
    <domain>
        <recommendedName>
            <fullName evidence="3">Phosphopantothenate--cysteine ligase</fullName>
            <ecNumber evidence="3">6.3.2.5</ecNumber>
        </recommendedName>
        <alternativeName>
            <fullName evidence="3">CoaB</fullName>
        </alternativeName>
        <alternativeName>
            <fullName evidence="3">Phosphopantothenoylcysteine synthetase</fullName>
            <shortName evidence="3">PPC synthetase</shortName>
            <shortName evidence="3">PPC-S</shortName>
        </alternativeName>
    </domain>
</protein>
<dbReference type="AlphaFoldDB" id="A0AAU9DL95"/>
<comment type="similarity">
    <text evidence="3 4">In the N-terminal section; belongs to the HFCD (homo-oligomeric flavin containing Cys decarboxylase) superfamily.</text>
</comment>
<dbReference type="PANTHER" id="PTHR14359:SF6">
    <property type="entry name" value="PHOSPHOPANTOTHENOYLCYSTEINE DECARBOXYLASE"/>
    <property type="match status" value="1"/>
</dbReference>
<feature type="domain" description="Flavoprotein" evidence="5">
    <location>
        <begin position="5"/>
        <end position="177"/>
    </location>
</feature>
<feature type="binding site" evidence="3">
    <location>
        <position position="288"/>
    </location>
    <ligand>
        <name>CTP</name>
        <dbReference type="ChEBI" id="CHEBI:37563"/>
    </ligand>
</feature>
<evidence type="ECO:0000313" key="7">
    <source>
        <dbReference type="EMBL" id="BDR55568.1"/>
    </source>
</evidence>